<comment type="caution">
    <text evidence="5">The sequence shown here is derived from an EMBL/GenBank/DDBJ whole genome shotgun (WGS) entry which is preliminary data.</text>
</comment>
<feature type="compositionally biased region" description="Low complexity" evidence="4">
    <location>
        <begin position="12"/>
        <end position="28"/>
    </location>
</feature>
<evidence type="ECO:0000256" key="1">
    <source>
        <dbReference type="ARBA" id="ARBA00022491"/>
    </source>
</evidence>
<dbReference type="InterPro" id="IPR014855">
    <property type="entry name" value="NOZZLE"/>
</dbReference>
<dbReference type="GO" id="GO:0003700">
    <property type="term" value="F:DNA-binding transcription factor activity"/>
    <property type="evidence" value="ECO:0007669"/>
    <property type="project" value="InterPro"/>
</dbReference>
<keyword evidence="3" id="KW-0804">Transcription</keyword>
<feature type="region of interest" description="Disordered" evidence="4">
    <location>
        <begin position="1"/>
        <end position="45"/>
    </location>
</feature>
<dbReference type="InterPro" id="IPR040356">
    <property type="entry name" value="SPEAR"/>
</dbReference>
<evidence type="ECO:0000256" key="3">
    <source>
        <dbReference type="ARBA" id="ARBA00023163"/>
    </source>
</evidence>
<dbReference type="Pfam" id="PF08744">
    <property type="entry name" value="NOZZLE"/>
    <property type="match status" value="1"/>
</dbReference>
<feature type="compositionally biased region" description="Pro residues" evidence="4">
    <location>
        <begin position="223"/>
        <end position="237"/>
    </location>
</feature>
<dbReference type="AlphaFoldDB" id="A0A498IMI4"/>
<feature type="compositionally biased region" description="Basic residues" evidence="4">
    <location>
        <begin position="29"/>
        <end position="39"/>
    </location>
</feature>
<accession>A0A498IMI4</accession>
<dbReference type="PANTHER" id="PTHR33388">
    <property type="entry name" value="OS01G0212500 PROTEIN"/>
    <property type="match status" value="1"/>
</dbReference>
<dbReference type="Proteomes" id="UP000290289">
    <property type="component" value="Chromosome 11"/>
</dbReference>
<sequence length="459" mass="50034">MAHEEEQTQNTSNGIIGLGSNNIISSRSSSKKTKQKKVPQRGLGVAQLEKIRLEEQQKKAAAAAILSTTPPSSLSSPTKSTSSSCPSSVPIRHFYQPPSSIPFPSLDLPSPNSIFQPPLIPPAHSGVDGRKLMISSGTVPFGMRNSYNNNNINGCGNGNHVPNLWNPCEFNVLDHKESSNPGLDPGLAFRSNLNVPFESNNNNPIRALSNFPTRTHQFHQQHPPQPPPTPPSSPPPSMLNVSTATSTSSVLNFQIEPPSNQSYYSNSAPMWPDEEKMVGMKRPYPFSLENPSVPSINFKFPTFVAPPIRTDEGTSCGNRSPFNFDPAINPNFREGPSWSNSISESNSRSSIKENGSVNGDFLTLAPPSTSWTCPSPKLKLPPSYLAFHNREVPDFESFPYQGNNADDTYYQPGPSIPNPQQAFYSFFPPAKSQNGRAATTLNNNCNGEVGESVDLKLRL</sequence>
<dbReference type="EMBL" id="RDQH01000337">
    <property type="protein sequence ID" value="RXH83247.1"/>
    <property type="molecule type" value="Genomic_DNA"/>
</dbReference>
<organism evidence="5 6">
    <name type="scientific">Malus domestica</name>
    <name type="common">Apple</name>
    <name type="synonym">Pyrus malus</name>
    <dbReference type="NCBI Taxonomy" id="3750"/>
    <lineage>
        <taxon>Eukaryota</taxon>
        <taxon>Viridiplantae</taxon>
        <taxon>Streptophyta</taxon>
        <taxon>Embryophyta</taxon>
        <taxon>Tracheophyta</taxon>
        <taxon>Spermatophyta</taxon>
        <taxon>Magnoliopsida</taxon>
        <taxon>eudicotyledons</taxon>
        <taxon>Gunneridae</taxon>
        <taxon>Pentapetalae</taxon>
        <taxon>rosids</taxon>
        <taxon>fabids</taxon>
        <taxon>Rosales</taxon>
        <taxon>Rosaceae</taxon>
        <taxon>Amygdaloideae</taxon>
        <taxon>Maleae</taxon>
        <taxon>Malus</taxon>
    </lineage>
</organism>
<feature type="region of interest" description="Disordered" evidence="4">
    <location>
        <begin position="57"/>
        <end position="89"/>
    </location>
</feature>
<evidence type="ECO:0000313" key="6">
    <source>
        <dbReference type="Proteomes" id="UP000290289"/>
    </source>
</evidence>
<gene>
    <name evidence="5" type="ORF">DVH24_003745</name>
</gene>
<reference evidence="5 6" key="1">
    <citation type="submission" date="2018-10" db="EMBL/GenBank/DDBJ databases">
        <title>A high-quality apple genome assembly.</title>
        <authorList>
            <person name="Hu J."/>
        </authorList>
    </citation>
    <scope>NUCLEOTIDE SEQUENCE [LARGE SCALE GENOMIC DNA]</scope>
    <source>
        <strain evidence="6">cv. HFTH1</strain>
        <tissue evidence="5">Young leaf</tissue>
    </source>
</reference>
<name>A0A498IMI4_MALDO</name>
<feature type="compositionally biased region" description="Low complexity" evidence="4">
    <location>
        <begin position="59"/>
        <end position="88"/>
    </location>
</feature>
<proteinExistence type="predicted"/>
<protein>
    <submittedName>
        <fullName evidence="5">Uncharacterized protein</fullName>
    </submittedName>
</protein>
<evidence type="ECO:0000256" key="4">
    <source>
        <dbReference type="SAM" id="MobiDB-lite"/>
    </source>
</evidence>
<feature type="region of interest" description="Disordered" evidence="4">
    <location>
        <begin position="215"/>
        <end position="247"/>
    </location>
</feature>
<keyword evidence="1" id="KW-0678">Repressor</keyword>
<keyword evidence="2" id="KW-0805">Transcription regulation</keyword>
<dbReference type="PANTHER" id="PTHR33388:SF1">
    <property type="entry name" value="PROTEIN SPEAR2"/>
    <property type="match status" value="1"/>
</dbReference>
<evidence type="ECO:0000313" key="5">
    <source>
        <dbReference type="EMBL" id="RXH83247.1"/>
    </source>
</evidence>
<keyword evidence="6" id="KW-1185">Reference proteome</keyword>
<evidence type="ECO:0000256" key="2">
    <source>
        <dbReference type="ARBA" id="ARBA00023015"/>
    </source>
</evidence>